<dbReference type="InterPro" id="IPR018306">
    <property type="entry name" value="Phage_T5_Orf172_DNA-bd"/>
</dbReference>
<dbReference type="Pfam" id="PF13455">
    <property type="entry name" value="MUG113"/>
    <property type="match status" value="1"/>
</dbReference>
<sequence length="194" mass="21175">MENLTGPRRGHLQSYLSEAVREETEVTSRLATEAELEALGYSGRVVVMQIIRTTFRADGTPIGKTMTIQGGSTPLVRWLKPEDAEDENAYPVASAPQVPPPRGQVRAVRTYLVGMEDSPLTKIGQTTGTLKSRLAQLQTGQPALLLPLLDIEGDYEAALHTRFAEYRVRGEWFDLTPLGDPATAVMDALAALGR</sequence>
<feature type="domain" description="Bacteriophage T5 Orf172 DNA-binding" evidence="1">
    <location>
        <begin position="115"/>
        <end position="188"/>
    </location>
</feature>
<dbReference type="Proteomes" id="UP001501867">
    <property type="component" value="Unassembled WGS sequence"/>
</dbReference>
<protein>
    <recommendedName>
        <fullName evidence="1">Bacteriophage T5 Orf172 DNA-binding domain-containing protein</fullName>
    </recommendedName>
</protein>
<comment type="caution">
    <text evidence="2">The sequence shown here is derived from an EMBL/GenBank/DDBJ whole genome shotgun (WGS) entry which is preliminary data.</text>
</comment>
<name>A0ABP3EMY4_9ACTN</name>
<accession>A0ABP3EMY4</accession>
<dbReference type="SMART" id="SM00974">
    <property type="entry name" value="T5orf172"/>
    <property type="match status" value="1"/>
</dbReference>
<dbReference type="RefSeq" id="WP_344151713.1">
    <property type="nucleotide sequence ID" value="NZ_BAAABV010000005.1"/>
</dbReference>
<evidence type="ECO:0000313" key="2">
    <source>
        <dbReference type="EMBL" id="GAA0270742.1"/>
    </source>
</evidence>
<reference evidence="3" key="1">
    <citation type="journal article" date="2019" name="Int. J. Syst. Evol. Microbiol.">
        <title>The Global Catalogue of Microorganisms (GCM) 10K type strain sequencing project: providing services to taxonomists for standard genome sequencing and annotation.</title>
        <authorList>
            <consortium name="The Broad Institute Genomics Platform"/>
            <consortium name="The Broad Institute Genome Sequencing Center for Infectious Disease"/>
            <person name="Wu L."/>
            <person name="Ma J."/>
        </authorList>
    </citation>
    <scope>NUCLEOTIDE SEQUENCE [LARGE SCALE GENOMIC DNA]</scope>
    <source>
        <strain evidence="3">JCM 4505</strain>
    </source>
</reference>
<dbReference type="EMBL" id="BAAABV010000005">
    <property type="protein sequence ID" value="GAA0270742.1"/>
    <property type="molecule type" value="Genomic_DNA"/>
</dbReference>
<dbReference type="InterPro" id="IPR028978">
    <property type="entry name" value="Chorismate_lyase_/UTRA_dom_sf"/>
</dbReference>
<evidence type="ECO:0000259" key="1">
    <source>
        <dbReference type="SMART" id="SM00974"/>
    </source>
</evidence>
<organism evidence="2 3">
    <name type="scientific">Streptomyces polychromogenes</name>
    <dbReference type="NCBI Taxonomy" id="67342"/>
    <lineage>
        <taxon>Bacteria</taxon>
        <taxon>Bacillati</taxon>
        <taxon>Actinomycetota</taxon>
        <taxon>Actinomycetes</taxon>
        <taxon>Kitasatosporales</taxon>
        <taxon>Streptomycetaceae</taxon>
        <taxon>Streptomyces</taxon>
    </lineage>
</organism>
<proteinExistence type="predicted"/>
<dbReference type="Gene3D" id="3.40.1410.10">
    <property type="entry name" value="Chorismate lyase-like"/>
    <property type="match status" value="1"/>
</dbReference>
<evidence type="ECO:0000313" key="3">
    <source>
        <dbReference type="Proteomes" id="UP001501867"/>
    </source>
</evidence>
<dbReference type="SUPFAM" id="SSF64288">
    <property type="entry name" value="Chorismate lyase-like"/>
    <property type="match status" value="1"/>
</dbReference>
<keyword evidence="3" id="KW-1185">Reference proteome</keyword>
<gene>
    <name evidence="2" type="ORF">GCM10010302_05380</name>
</gene>